<keyword evidence="1" id="KW-0472">Membrane</keyword>
<dbReference type="InterPro" id="IPR036397">
    <property type="entry name" value="RNaseH_sf"/>
</dbReference>
<dbReference type="InterPro" id="IPR002156">
    <property type="entry name" value="RNaseH_domain"/>
</dbReference>
<dbReference type="OrthoDB" id="1001083at2759"/>
<evidence type="ECO:0000256" key="1">
    <source>
        <dbReference type="SAM" id="Phobius"/>
    </source>
</evidence>
<dbReference type="GO" id="GO:0003676">
    <property type="term" value="F:nucleic acid binding"/>
    <property type="evidence" value="ECO:0007669"/>
    <property type="project" value="InterPro"/>
</dbReference>
<dbReference type="Gene3D" id="3.30.420.10">
    <property type="entry name" value="Ribonuclease H-like superfamily/Ribonuclease H"/>
    <property type="match status" value="1"/>
</dbReference>
<dbReference type="CDD" id="cd06222">
    <property type="entry name" value="RNase_H_like"/>
    <property type="match status" value="1"/>
</dbReference>
<sequence>MSALQTGLRVIYSCYSGLLDCCRVIAIAIWALWFTRNKYVHENKMQSAEEIVTFIMRSFGLEYWGCALNLKHPKPRSMIKWMPPPQEWVKINVDAGISVNKNHAVSGFIIRNDEGLIMGSGFKGHHLTRSVVIVEALAFLHGLQFPLEMGFTKVIFESDSRIQFIAREGNRAAHAMAVEGLQNEADFLWVEDAPLRVVEEADANRRRFTAGFWEDLAIY</sequence>
<dbReference type="PANTHER" id="PTHR47074:SF61">
    <property type="entry name" value="RNASE H TYPE-1 DOMAIN-CONTAINING PROTEIN"/>
    <property type="match status" value="1"/>
</dbReference>
<evidence type="ECO:0000259" key="2">
    <source>
        <dbReference type="Pfam" id="PF13456"/>
    </source>
</evidence>
<dbReference type="InterPro" id="IPR012337">
    <property type="entry name" value="RNaseH-like_sf"/>
</dbReference>
<feature type="domain" description="RNase H type-1" evidence="2">
    <location>
        <begin position="92"/>
        <end position="161"/>
    </location>
</feature>
<feature type="transmembrane region" description="Helical" evidence="1">
    <location>
        <begin position="12"/>
        <end position="31"/>
    </location>
</feature>
<reference evidence="3 4" key="1">
    <citation type="submission" date="2015-01" db="EMBL/GenBank/DDBJ databases">
        <title>Genome of allotetraploid Gossypium barbadense reveals genomic plasticity and fiber elongation in cotton evolution.</title>
        <authorList>
            <person name="Chen X."/>
            <person name="Liu X."/>
            <person name="Zhao B."/>
            <person name="Zheng H."/>
            <person name="Hu Y."/>
            <person name="Lu G."/>
            <person name="Yang C."/>
            <person name="Chen J."/>
            <person name="Shan C."/>
            <person name="Zhang L."/>
            <person name="Zhou Y."/>
            <person name="Wang L."/>
            <person name="Guo W."/>
            <person name="Bai Y."/>
            <person name="Ruan J."/>
            <person name="Shangguan X."/>
            <person name="Mao Y."/>
            <person name="Jiang J."/>
            <person name="Zhu Y."/>
            <person name="Lei J."/>
            <person name="Kang H."/>
            <person name="Chen S."/>
            <person name="He X."/>
            <person name="Wang R."/>
            <person name="Wang Y."/>
            <person name="Chen J."/>
            <person name="Wang L."/>
            <person name="Yu S."/>
            <person name="Wang B."/>
            <person name="Wei J."/>
            <person name="Song S."/>
            <person name="Lu X."/>
            <person name="Gao Z."/>
            <person name="Gu W."/>
            <person name="Deng X."/>
            <person name="Ma D."/>
            <person name="Wang S."/>
            <person name="Liang W."/>
            <person name="Fang L."/>
            <person name="Cai C."/>
            <person name="Zhu X."/>
            <person name="Zhou B."/>
            <person name="Zhang Y."/>
            <person name="Chen Z."/>
            <person name="Xu S."/>
            <person name="Zhu R."/>
            <person name="Wang S."/>
            <person name="Zhang T."/>
            <person name="Zhao G."/>
        </authorList>
    </citation>
    <scope>NUCLEOTIDE SEQUENCE [LARGE SCALE GENOMIC DNA]</scope>
    <source>
        <strain evidence="4">cv. Xinhai21</strain>
        <tissue evidence="3">Leaf</tissue>
    </source>
</reference>
<protein>
    <recommendedName>
        <fullName evidence="2">RNase H type-1 domain-containing protein</fullName>
    </recommendedName>
</protein>
<dbReference type="PANTHER" id="PTHR47074">
    <property type="entry name" value="BNAC02G40300D PROTEIN"/>
    <property type="match status" value="1"/>
</dbReference>
<dbReference type="InterPro" id="IPR052929">
    <property type="entry name" value="RNase_H-like_EbsB-rel"/>
</dbReference>
<proteinExistence type="predicted"/>
<dbReference type="InterPro" id="IPR044730">
    <property type="entry name" value="RNase_H-like_dom_plant"/>
</dbReference>
<organism evidence="3 4">
    <name type="scientific">Gossypium barbadense</name>
    <name type="common">Sea Island cotton</name>
    <name type="synonym">Hibiscus barbadensis</name>
    <dbReference type="NCBI Taxonomy" id="3634"/>
    <lineage>
        <taxon>Eukaryota</taxon>
        <taxon>Viridiplantae</taxon>
        <taxon>Streptophyta</taxon>
        <taxon>Embryophyta</taxon>
        <taxon>Tracheophyta</taxon>
        <taxon>Spermatophyta</taxon>
        <taxon>Magnoliopsida</taxon>
        <taxon>eudicotyledons</taxon>
        <taxon>Gunneridae</taxon>
        <taxon>Pentapetalae</taxon>
        <taxon>rosids</taxon>
        <taxon>malvids</taxon>
        <taxon>Malvales</taxon>
        <taxon>Malvaceae</taxon>
        <taxon>Malvoideae</taxon>
        <taxon>Gossypium</taxon>
    </lineage>
</organism>
<accession>A0A2P5YFZ6</accession>
<dbReference type="SUPFAM" id="SSF53098">
    <property type="entry name" value="Ribonuclease H-like"/>
    <property type="match status" value="1"/>
</dbReference>
<dbReference type="AlphaFoldDB" id="A0A2P5YFZ6"/>
<evidence type="ECO:0000313" key="3">
    <source>
        <dbReference type="EMBL" id="PPS14508.1"/>
    </source>
</evidence>
<keyword evidence="1" id="KW-0812">Transmembrane</keyword>
<keyword evidence="1" id="KW-1133">Transmembrane helix</keyword>
<evidence type="ECO:0000313" key="4">
    <source>
        <dbReference type="Proteomes" id="UP000239757"/>
    </source>
</evidence>
<name>A0A2P5YFZ6_GOSBA</name>
<dbReference type="GO" id="GO:0004523">
    <property type="term" value="F:RNA-DNA hybrid ribonuclease activity"/>
    <property type="evidence" value="ECO:0007669"/>
    <property type="project" value="InterPro"/>
</dbReference>
<gene>
    <name evidence="3" type="ORF">GOBAR_AA06065</name>
</gene>
<dbReference type="EMBL" id="KZ663247">
    <property type="protein sequence ID" value="PPS14508.1"/>
    <property type="molecule type" value="Genomic_DNA"/>
</dbReference>
<dbReference type="Pfam" id="PF13456">
    <property type="entry name" value="RVT_3"/>
    <property type="match status" value="1"/>
</dbReference>
<dbReference type="Proteomes" id="UP000239757">
    <property type="component" value="Unassembled WGS sequence"/>
</dbReference>